<evidence type="ECO:0000256" key="4">
    <source>
        <dbReference type="ARBA" id="ARBA00022597"/>
    </source>
</evidence>
<keyword evidence="9" id="KW-1185">Reference proteome</keyword>
<proteinExistence type="predicted"/>
<evidence type="ECO:0000256" key="1">
    <source>
        <dbReference type="ARBA" id="ARBA00004496"/>
    </source>
</evidence>
<evidence type="ECO:0000256" key="5">
    <source>
        <dbReference type="ARBA" id="ARBA00022679"/>
    </source>
</evidence>
<evidence type="ECO:0000259" key="7">
    <source>
        <dbReference type="PROSITE" id="PS51094"/>
    </source>
</evidence>
<dbReference type="GO" id="GO:0008982">
    <property type="term" value="F:protein-N(PI)-phosphohistidine-sugar phosphotransferase activity"/>
    <property type="evidence" value="ECO:0007669"/>
    <property type="project" value="InterPro"/>
</dbReference>
<dbReference type="SUPFAM" id="SSF55804">
    <property type="entry name" value="Phoshotransferase/anion transport protein"/>
    <property type="match status" value="1"/>
</dbReference>
<keyword evidence="3" id="KW-0597">Phosphoprotein</keyword>
<dbReference type="Pfam" id="PF00359">
    <property type="entry name" value="PTS_EIIA_2"/>
    <property type="match status" value="1"/>
</dbReference>
<evidence type="ECO:0000256" key="3">
    <source>
        <dbReference type="ARBA" id="ARBA00022553"/>
    </source>
</evidence>
<dbReference type="GO" id="GO:0009401">
    <property type="term" value="P:phosphoenolpyruvate-dependent sugar phosphotransferase system"/>
    <property type="evidence" value="ECO:0007669"/>
    <property type="project" value="UniProtKB-KW"/>
</dbReference>
<dbReference type="NCBIfam" id="TIGR00848">
    <property type="entry name" value="fruA"/>
    <property type="match status" value="1"/>
</dbReference>
<organism evidence="8 9">
    <name type="scientific">Amycolatopsis rifamycinica</name>
    <dbReference type="NCBI Taxonomy" id="287986"/>
    <lineage>
        <taxon>Bacteria</taxon>
        <taxon>Bacillati</taxon>
        <taxon>Actinomycetota</taxon>
        <taxon>Actinomycetes</taxon>
        <taxon>Pseudonocardiales</taxon>
        <taxon>Pseudonocardiaceae</taxon>
        <taxon>Amycolatopsis</taxon>
    </lineage>
</organism>
<dbReference type="Gene3D" id="3.40.930.10">
    <property type="entry name" value="Mannitol-specific EII, Chain A"/>
    <property type="match status" value="1"/>
</dbReference>
<dbReference type="AlphaFoldDB" id="A0A066TR91"/>
<keyword evidence="6" id="KW-0598">Phosphotransferase system</keyword>
<dbReference type="InterPro" id="IPR051541">
    <property type="entry name" value="PTS_SugarTrans_NitroReg"/>
</dbReference>
<dbReference type="GO" id="GO:0016020">
    <property type="term" value="C:membrane"/>
    <property type="evidence" value="ECO:0007669"/>
    <property type="project" value="InterPro"/>
</dbReference>
<reference evidence="8 9" key="1">
    <citation type="submission" date="2014-05" db="EMBL/GenBank/DDBJ databases">
        <title>Draft genome sequence of Amycolatopsis rifamycinica DSM 46095.</title>
        <authorList>
            <person name="Lal R."/>
            <person name="Saxena A."/>
            <person name="Kumari R."/>
            <person name="Mukherjee U."/>
            <person name="Singh P."/>
            <person name="Sangwan N."/>
            <person name="Mahato N.K."/>
        </authorList>
    </citation>
    <scope>NUCLEOTIDE SEQUENCE [LARGE SCALE GENOMIC DNA]</scope>
    <source>
        <strain evidence="8 9">DSM 46095</strain>
    </source>
</reference>
<name>A0A066TR91_9PSEU</name>
<dbReference type="EMBL" id="JMQI01000073">
    <property type="protein sequence ID" value="KDN17380.1"/>
    <property type="molecule type" value="Genomic_DNA"/>
</dbReference>
<keyword evidence="5" id="KW-0808">Transferase</keyword>
<comment type="subcellular location">
    <subcellularLocation>
        <location evidence="1">Cytoplasm</location>
    </subcellularLocation>
</comment>
<evidence type="ECO:0000256" key="2">
    <source>
        <dbReference type="ARBA" id="ARBA00022448"/>
    </source>
</evidence>
<protein>
    <submittedName>
        <fullName evidence="8">PTS fructose transporter subunit IIA</fullName>
    </submittedName>
</protein>
<keyword evidence="2" id="KW-0813">Transport</keyword>
<dbReference type="PANTHER" id="PTHR47738">
    <property type="entry name" value="PTS SYSTEM FRUCTOSE-LIKE EIIA COMPONENT-RELATED"/>
    <property type="match status" value="1"/>
</dbReference>
<sequence length="150" mass="15588">MTTPDLITADLVDLNLDAADKRAATRALAERLVTAGRVTDLDLFLKDVAAREEQMATGLEGGIGIPHCRSAAVTAPTLAFGRSDAGIDFGAPDGPATLIFLIAAPEGGGGDHLKVLAALARRLVRAEFKQNLLAAAEPAAVAEYIRQEVA</sequence>
<dbReference type="PANTHER" id="PTHR47738:SF2">
    <property type="entry name" value="PTS SYSTEM FRUCTOSE-LIKE EIIA COMPONENT"/>
    <property type="match status" value="1"/>
</dbReference>
<dbReference type="PROSITE" id="PS51094">
    <property type="entry name" value="PTS_EIIA_TYPE_2"/>
    <property type="match status" value="1"/>
</dbReference>
<evidence type="ECO:0000256" key="6">
    <source>
        <dbReference type="ARBA" id="ARBA00022683"/>
    </source>
</evidence>
<dbReference type="InterPro" id="IPR004715">
    <property type="entry name" value="PTS_IIA_fruc"/>
</dbReference>
<keyword evidence="4" id="KW-0762">Sugar transport</keyword>
<dbReference type="eggNOG" id="COG1762">
    <property type="taxonomic scope" value="Bacteria"/>
</dbReference>
<dbReference type="OrthoDB" id="9782569at2"/>
<dbReference type="Proteomes" id="UP000027345">
    <property type="component" value="Unassembled WGS sequence"/>
</dbReference>
<dbReference type="FunFam" id="3.40.930.10:FF:000009">
    <property type="entry name" value="PTS system, fructose specific IIABC component"/>
    <property type="match status" value="1"/>
</dbReference>
<evidence type="ECO:0000313" key="9">
    <source>
        <dbReference type="Proteomes" id="UP000027345"/>
    </source>
</evidence>
<dbReference type="CDD" id="cd00211">
    <property type="entry name" value="PTS_IIA_fru"/>
    <property type="match status" value="1"/>
</dbReference>
<comment type="caution">
    <text evidence="8">The sequence shown here is derived from an EMBL/GenBank/DDBJ whole genome shotgun (WGS) entry which is preliminary data.</text>
</comment>
<dbReference type="InterPro" id="IPR002178">
    <property type="entry name" value="PTS_EIIA_type-2_dom"/>
</dbReference>
<dbReference type="STRING" id="287986.DV20_35970"/>
<gene>
    <name evidence="8" type="ORF">DV20_35970</name>
</gene>
<evidence type="ECO:0000313" key="8">
    <source>
        <dbReference type="EMBL" id="KDN17380.1"/>
    </source>
</evidence>
<dbReference type="GO" id="GO:0005737">
    <property type="term" value="C:cytoplasm"/>
    <property type="evidence" value="ECO:0007669"/>
    <property type="project" value="UniProtKB-SubCell"/>
</dbReference>
<dbReference type="InterPro" id="IPR016152">
    <property type="entry name" value="PTrfase/Anion_transptr"/>
</dbReference>
<dbReference type="RefSeq" id="WP_043787639.1">
    <property type="nucleotide sequence ID" value="NZ_JMQI01000073.1"/>
</dbReference>
<feature type="domain" description="PTS EIIA type-2" evidence="7">
    <location>
        <begin position="5"/>
        <end position="148"/>
    </location>
</feature>
<accession>A0A066TR91</accession>